<evidence type="ECO:0000313" key="2">
    <source>
        <dbReference type="Proteomes" id="UP000678393"/>
    </source>
</evidence>
<comment type="caution">
    <text evidence="1">The sequence shown here is derived from an EMBL/GenBank/DDBJ whole genome shotgun (WGS) entry which is preliminary data.</text>
</comment>
<sequence>MWTEQKRFEILRVTSPYQPTLGANKAWVRVFLKATINVQNATNQYNAGPCLSGAHLWSVTCVLQINQCSGFYIVAFDSLRNRSPFLKLGDEMFLEEMLG</sequence>
<name>A0A8S3ZLB7_9EUPU</name>
<keyword evidence="2" id="KW-1185">Reference proteome</keyword>
<accession>A0A8S3ZLB7</accession>
<organism evidence="1 2">
    <name type="scientific">Candidula unifasciata</name>
    <dbReference type="NCBI Taxonomy" id="100452"/>
    <lineage>
        <taxon>Eukaryota</taxon>
        <taxon>Metazoa</taxon>
        <taxon>Spiralia</taxon>
        <taxon>Lophotrochozoa</taxon>
        <taxon>Mollusca</taxon>
        <taxon>Gastropoda</taxon>
        <taxon>Heterobranchia</taxon>
        <taxon>Euthyneura</taxon>
        <taxon>Panpulmonata</taxon>
        <taxon>Eupulmonata</taxon>
        <taxon>Stylommatophora</taxon>
        <taxon>Helicina</taxon>
        <taxon>Helicoidea</taxon>
        <taxon>Geomitridae</taxon>
        <taxon>Candidula</taxon>
    </lineage>
</organism>
<proteinExistence type="predicted"/>
<gene>
    <name evidence="1" type="ORF">CUNI_LOCUS13089</name>
</gene>
<dbReference type="Proteomes" id="UP000678393">
    <property type="component" value="Unassembled WGS sequence"/>
</dbReference>
<evidence type="ECO:0000313" key="1">
    <source>
        <dbReference type="EMBL" id="CAG5127531.1"/>
    </source>
</evidence>
<reference evidence="1" key="1">
    <citation type="submission" date="2021-04" db="EMBL/GenBank/DDBJ databases">
        <authorList>
            <consortium name="Molecular Ecology Group"/>
        </authorList>
    </citation>
    <scope>NUCLEOTIDE SEQUENCE</scope>
</reference>
<protein>
    <submittedName>
        <fullName evidence="1">Uncharacterized protein</fullName>
    </submittedName>
</protein>
<dbReference type="EMBL" id="CAJHNH020002715">
    <property type="protein sequence ID" value="CAG5127531.1"/>
    <property type="molecule type" value="Genomic_DNA"/>
</dbReference>
<dbReference type="AlphaFoldDB" id="A0A8S3ZLB7"/>